<accession>A0A383C2K6</accession>
<dbReference type="InterPro" id="IPR023198">
    <property type="entry name" value="PGP-like_dom2"/>
</dbReference>
<dbReference type="SUPFAM" id="SSF56784">
    <property type="entry name" value="HAD-like"/>
    <property type="match status" value="1"/>
</dbReference>
<organism evidence="1">
    <name type="scientific">marine metagenome</name>
    <dbReference type="NCBI Taxonomy" id="408172"/>
    <lineage>
        <taxon>unclassified sequences</taxon>
        <taxon>metagenomes</taxon>
        <taxon>ecological metagenomes</taxon>
    </lineage>
</organism>
<dbReference type="InterPro" id="IPR036412">
    <property type="entry name" value="HAD-like_sf"/>
</dbReference>
<dbReference type="AlphaFoldDB" id="A0A383C2K6"/>
<proteinExistence type="predicted"/>
<evidence type="ECO:0000313" key="1">
    <source>
        <dbReference type="EMBL" id="SVE26666.1"/>
    </source>
</evidence>
<name>A0A383C2K6_9ZZZZ</name>
<sequence>MFSSQLYQGILFDFDGVLSQSMGDNFKAWQAATAEYGLTITGEDYFPL</sequence>
<dbReference type="InterPro" id="IPR023214">
    <property type="entry name" value="HAD_sf"/>
</dbReference>
<gene>
    <name evidence="1" type="ORF">METZ01_LOCUS479520</name>
</gene>
<dbReference type="EMBL" id="UINC01205473">
    <property type="protein sequence ID" value="SVE26666.1"/>
    <property type="molecule type" value="Genomic_DNA"/>
</dbReference>
<reference evidence="1" key="1">
    <citation type="submission" date="2018-05" db="EMBL/GenBank/DDBJ databases">
        <authorList>
            <person name="Lanie J.A."/>
            <person name="Ng W.-L."/>
            <person name="Kazmierczak K.M."/>
            <person name="Andrzejewski T.M."/>
            <person name="Davidsen T.M."/>
            <person name="Wayne K.J."/>
            <person name="Tettelin H."/>
            <person name="Glass J.I."/>
            <person name="Rusch D."/>
            <person name="Podicherti R."/>
            <person name="Tsui H.-C.T."/>
            <person name="Winkler M.E."/>
        </authorList>
    </citation>
    <scope>NUCLEOTIDE SEQUENCE</scope>
</reference>
<dbReference type="Gene3D" id="1.10.150.240">
    <property type="entry name" value="Putative phosphatase, domain 2"/>
    <property type="match status" value="1"/>
</dbReference>
<protein>
    <submittedName>
        <fullName evidence="1">Uncharacterized protein</fullName>
    </submittedName>
</protein>
<dbReference type="Gene3D" id="3.40.50.1000">
    <property type="entry name" value="HAD superfamily/HAD-like"/>
    <property type="match status" value="1"/>
</dbReference>